<evidence type="ECO:0000313" key="2">
    <source>
        <dbReference type="EMBL" id="CAE7459361.1"/>
    </source>
</evidence>
<dbReference type="Proteomes" id="UP000601435">
    <property type="component" value="Unassembled WGS sequence"/>
</dbReference>
<name>A0A812RZD9_9DINO</name>
<protein>
    <submittedName>
        <fullName evidence="2">Uncharacterized protein</fullName>
    </submittedName>
</protein>
<evidence type="ECO:0000313" key="3">
    <source>
        <dbReference type="Proteomes" id="UP000601435"/>
    </source>
</evidence>
<gene>
    <name evidence="2" type="ORF">SNEC2469_LOCUS12824</name>
</gene>
<dbReference type="OrthoDB" id="444811at2759"/>
<evidence type="ECO:0000256" key="1">
    <source>
        <dbReference type="SAM" id="MobiDB-lite"/>
    </source>
</evidence>
<reference evidence="2" key="1">
    <citation type="submission" date="2021-02" db="EMBL/GenBank/DDBJ databases">
        <authorList>
            <person name="Dougan E. K."/>
            <person name="Rhodes N."/>
            <person name="Thang M."/>
            <person name="Chan C."/>
        </authorList>
    </citation>
    <scope>NUCLEOTIDE SEQUENCE</scope>
</reference>
<keyword evidence="3" id="KW-1185">Reference proteome</keyword>
<dbReference type="AlphaFoldDB" id="A0A812RZD9"/>
<sequence>MFNSLQETLKSAAVPLSFQQYRFSVLRTREGVTSSRISELLLADATAQAMPLKDPRIVAEVAIGSDTSDDKASMDDPLKCMDDDTSTSLLLSSGQYVIVKVRPGVLVGGFGFKTCGEKETRGTDPVDFQLEGSMDGTDWYMLNTKVDYATPEERSILVGPFIVSRLSAMALLGNRTLPEAAVAAPASPASPASPAAAAPVTSNSKPFEVPQPANPSLPVPAPMGTTLDGAGADMPDTQSKVGQAVLRASKANGLDNAATAATAAAVSAASDALAPASSQPDSLSKVAEAAAAMGLTDAQVASVSSAFRSVHPDHWDTILNAWTAAATASAKAASKSVASSPEAKVAAVVAATGDAGFTVQQQAAAAAESAVPAALQGLQGATTASPASVVGKALAGADISPEDKAAVVDAASEETVENQQAVADVLSAAGMLPTTTEQPETVDLNDPNVRLVMDAVSQKLADVPVSKAQKARIVNAAADALTKASTTPFDGVGMVVRAAQEAGLTDSQVLKIAKEAPKLSADQQVSVATALDAAGDGVVKVMGKNMPKPAEKVAAVVKAEAAAGMTDGEQADSAAIAVAAAAAASQRVESAEGEAGIFKEIVAAGIKAQLSQEQVESILSVVAPMSAEDQVAVKEHLEALDVPPAQVVPFDATSLPPVPLDGLPESAPFLPQTDVGRMPSTSTVPEAIAHLSGSAAQFVFGVVPSPTSSRTSYKDQTGVPPKGFMFQVALNSQGVTEFLRGKTGWVGDPHELSIALGRFRFDWPMTSCSDEESGFTDFQSVTFYNATFANPGDECGTLVATTVDVAGAVRFPRAGDTSLFWLAGQFGTKYPLTGGDQVRFSLLDLVIVAFAAGEKVEYSICGDPTLASYVGCPEQSMLKIKYPENNLGQGVKICSGQAHFHEYRLENCFTV</sequence>
<feature type="compositionally biased region" description="Low complexity" evidence="1">
    <location>
        <begin position="185"/>
        <end position="200"/>
    </location>
</feature>
<comment type="caution">
    <text evidence="2">The sequence shown here is derived from an EMBL/GenBank/DDBJ whole genome shotgun (WGS) entry which is preliminary data.</text>
</comment>
<feature type="compositionally biased region" description="Pro residues" evidence="1">
    <location>
        <begin position="212"/>
        <end position="221"/>
    </location>
</feature>
<accession>A0A812RZD9</accession>
<organism evidence="2 3">
    <name type="scientific">Symbiodinium necroappetens</name>
    <dbReference type="NCBI Taxonomy" id="1628268"/>
    <lineage>
        <taxon>Eukaryota</taxon>
        <taxon>Sar</taxon>
        <taxon>Alveolata</taxon>
        <taxon>Dinophyceae</taxon>
        <taxon>Suessiales</taxon>
        <taxon>Symbiodiniaceae</taxon>
        <taxon>Symbiodinium</taxon>
    </lineage>
</organism>
<dbReference type="EMBL" id="CAJNJA010020398">
    <property type="protein sequence ID" value="CAE7459361.1"/>
    <property type="molecule type" value="Genomic_DNA"/>
</dbReference>
<proteinExistence type="predicted"/>
<feature type="region of interest" description="Disordered" evidence="1">
    <location>
        <begin position="185"/>
        <end position="224"/>
    </location>
</feature>